<dbReference type="GO" id="GO:0060090">
    <property type="term" value="F:molecular adaptor activity"/>
    <property type="evidence" value="ECO:0007669"/>
    <property type="project" value="TreeGrafter"/>
</dbReference>
<comment type="similarity">
    <text evidence="1">Belongs to the APC1 family.</text>
</comment>
<evidence type="ECO:0000256" key="6">
    <source>
        <dbReference type="SAM" id="MobiDB-lite"/>
    </source>
</evidence>
<dbReference type="GO" id="GO:0070979">
    <property type="term" value="P:protein K11-linked ubiquitination"/>
    <property type="evidence" value="ECO:0007669"/>
    <property type="project" value="TreeGrafter"/>
</dbReference>
<dbReference type="PANTHER" id="PTHR12827:SF3">
    <property type="entry name" value="ANAPHASE-PROMOTING COMPLEX SUBUNIT 1"/>
    <property type="match status" value="1"/>
</dbReference>
<keyword evidence="5" id="KW-0131">Cell cycle</keyword>
<evidence type="ECO:0000313" key="10">
    <source>
        <dbReference type="Proteomes" id="UP000490939"/>
    </source>
</evidence>
<feature type="region of interest" description="Disordered" evidence="6">
    <location>
        <begin position="838"/>
        <end position="857"/>
    </location>
</feature>
<sequence>MAATRDPWQTHREMAQLRSLGLHTPSGLPYLIQEGFLPNDPHEDAYTWETYNESDGHEEVLTTDQCVVWSRGGVVRKAFSFQVEKEKVQQAILTWFPSDDHLPHIHGKPKSKGSNSAPTKRQRLSVAAAVQSSSQNGLSRALVVFLKHQARIYFISGASHVINLHFEVERAFPSPRGLIIQRKLPVEVIPATPILGSGGLTPFNSFASPSAARHSHQNAPFRQSSMTIGRIPPGSKGPETSLQLNFDLLKRSKSPAADSLPRHFCLTNPLSEFGLVVHAPSEPQQKTSHPIGATSEDLESLDKEEEIIYVSPTTEVVEEDTAQSPLTLVVTINQNRRVYSVWQAMYADSRPLSSLFKGKKATTTAKARRRSSFVTTGATTPAARGVDKLRESLGPTKRTKKLPQLNASQSTAQSEANDEDLMVSQLDPDFDARQPAKESRRVSGMLSRADLSTSFDRSAFQELASRGVHGRTSLGPSGRRGVSLGGPNDRSSLGIGAHRKLRSSTPGAFARLSLDESSALGLSINGGDSTMIDDLGDLDDIFDSHAELDAFNSQQPFGGLRKEIFVTKFAEIPMSDSVPLKYSFGSVVQTAPSTIKVFTVTSPRTSSEGHHHGQRFFLHIMNRESKDHVQVEYSVRARQNPRDTTPHNVPVPIAICRKVTRLAGHLDAMKMTDNKISRVMCLEEKSGHGSLRLYAPWSPETSFEILLDRLRLFNPYGISSDPTTTPSSAGKQRTVVSPGRMIQVLHPGLDGTASLRDIDDQLHRIQIQLGSHNVFISKILELCLYVLPAWTGDLLMSVWWIQHQDSPDGEQREWNALMEAIFILALSLDEDAGKRRKYETPMQAHTKSPAKSHHPPPADAFTRMMDIEQAWNNSGTWSSPAWSWTVDSINEAKPLSRHRTMTNAHILTARDFVKSSKGQDILRPLRSNPDIVQLMVSMILTTLHLFREEQKLDSMATSLDTNINGDLTPILAQLGRWLGWPNWDWKSGQYYGYEMKAAADFGFEDLTIRAFTSSSHMMSTNNPPSIYAWLEQALSPTRHSPFPSLDAVLQQPVTQNSRRASARFFPRSTALRNYFVNLQALELPADKQVEAIVEAGITAQMLDTFPEAVFGVINEGIVKCQGSPPTTWTLNLLELVGRDDLMLLGQGPPDASHAPNTNLVSYRERVDPGLGHELILLKPAIIKARKDVHSLCISADKPGVASTAHPETDRMTISRLIFHEDRRFIEALRIIEPLRIAVAECIPDPSWSEAQLLDAQKEVVQWVMVRTFALAPGQGMAHYNSRKPFPTENYEIHGYNTGCVMKPSGHTVSADRTSFTEEKYGWAWFHAGVAAGLGISRQAKGIDTSWILFNKPPELNVRHAGLLLALGLNGHLKNVAKVLCFKYLTPKHSMTSIGLLLGLAASNLGTMDILVTKLLSVHVTRLLPPGAAELNITSQMQTAGLMGIGLLYYNTQHRRMSEIMLSEIETTETDDSTGGPDTLRDESYRLAAGLSLGFINLGQGNKLKGMQDMRVMERLLTIAMGSRPVDMVHILDRATAGATIAIALIFMKTGNKAVARKVDVPDTLPQFDYIRPDVLLLRTLAKHLILWDDIKADYHFIINNLPSDYAKDYLLQDIKSLRSQHIPFYNILAGLLWSISLRYAGSGNLKVRDFLVKYLDAFIKLCKLPALRYDAKLTRNTVRHCQDLLALSCATVMAGTGDLDVMRRLRLLHGRANADTPFGSHLAAHMALGTLFLGGGNFTFGTSNLAIASLICAFYPLFPMDVTDNNAHLQPLRHFWVLASEARCIIIRDVDTNRAIRVPLTVRLKDGTSKELTAPCLLPELESINQIETSGKEYWPIILDFANNKAHFEGFKANQTLSVRRRGIGQGYHGVFPTTLISLNDAEMDNLVGARKMFASIFKSPVFKNTAFELSDIGLVIPKDASSGDWIGGGRSMVDDKLTLVRAATKSTDRDVLWNLRLLFKWAEWAAERGEGGVKWLGTEVITGLRAMKKKTHQ</sequence>
<reference evidence="9 10" key="1">
    <citation type="submission" date="2019-07" db="EMBL/GenBank/DDBJ databases">
        <title>Venturia inaequalis Genome Resource.</title>
        <authorList>
            <person name="Lichtner F.J."/>
        </authorList>
    </citation>
    <scope>NUCLEOTIDE SEQUENCE [LARGE SCALE GENOMIC DNA]</scope>
    <source>
        <strain evidence="9 10">DMI_063113</strain>
    </source>
</reference>
<feature type="region of interest" description="Disordered" evidence="6">
    <location>
        <begin position="467"/>
        <end position="495"/>
    </location>
</feature>
<dbReference type="FunFam" id="1.25.10.10:FF:000435">
    <property type="entry name" value="Ubiquitin ligase subunit"/>
    <property type="match status" value="1"/>
</dbReference>
<dbReference type="InterPro" id="IPR024990">
    <property type="entry name" value="Apc1"/>
</dbReference>
<protein>
    <recommendedName>
        <fullName evidence="11">Anaphase-promoting complex subunit 1</fullName>
    </recommendedName>
</protein>
<dbReference type="EMBL" id="WNWR01000805">
    <property type="protein sequence ID" value="KAE9968871.1"/>
    <property type="molecule type" value="Genomic_DNA"/>
</dbReference>
<proteinExistence type="inferred from homology"/>
<evidence type="ECO:0000256" key="5">
    <source>
        <dbReference type="ARBA" id="ARBA00023306"/>
    </source>
</evidence>
<dbReference type="GO" id="GO:0005680">
    <property type="term" value="C:anaphase-promoting complex"/>
    <property type="evidence" value="ECO:0007669"/>
    <property type="project" value="InterPro"/>
</dbReference>
<evidence type="ECO:0008006" key="11">
    <source>
        <dbReference type="Google" id="ProtNLM"/>
    </source>
</evidence>
<name>A0A8H3UG97_VENIN</name>
<dbReference type="Proteomes" id="UP000490939">
    <property type="component" value="Unassembled WGS sequence"/>
</dbReference>
<evidence type="ECO:0000256" key="2">
    <source>
        <dbReference type="ARBA" id="ARBA00022618"/>
    </source>
</evidence>
<keyword evidence="3" id="KW-0677">Repeat</keyword>
<feature type="domain" description="Anaphase-promoting complex subunit 1 beta-sandwich" evidence="8">
    <location>
        <begin position="1783"/>
        <end position="1862"/>
    </location>
</feature>
<dbReference type="InterPro" id="IPR011989">
    <property type="entry name" value="ARM-like"/>
</dbReference>
<dbReference type="InterPro" id="IPR049255">
    <property type="entry name" value="Apc1_N"/>
</dbReference>
<evidence type="ECO:0000256" key="1">
    <source>
        <dbReference type="ARBA" id="ARBA00010547"/>
    </source>
</evidence>
<keyword evidence="4" id="KW-0498">Mitosis</keyword>
<dbReference type="GO" id="GO:0031145">
    <property type="term" value="P:anaphase-promoting complex-dependent catabolic process"/>
    <property type="evidence" value="ECO:0007669"/>
    <property type="project" value="TreeGrafter"/>
</dbReference>
<comment type="caution">
    <text evidence="9">The sequence shown here is derived from an EMBL/GenBank/DDBJ whole genome shotgun (WGS) entry which is preliminary data.</text>
</comment>
<keyword evidence="2" id="KW-0132">Cell division</keyword>
<evidence type="ECO:0000259" key="8">
    <source>
        <dbReference type="Pfam" id="PF21282"/>
    </source>
</evidence>
<dbReference type="Pfam" id="PF12859">
    <property type="entry name" value="ANAPC1"/>
    <property type="match status" value="1"/>
</dbReference>
<dbReference type="InterPro" id="IPR048971">
    <property type="entry name" value="Apc1_3rd"/>
</dbReference>
<keyword evidence="10" id="KW-1185">Reference proteome</keyword>
<dbReference type="FunFam" id="1.25.10.10:FF:000400">
    <property type="entry name" value="20S cyclosome subunit (APC1/BimE), putative"/>
    <property type="match status" value="1"/>
</dbReference>
<evidence type="ECO:0000313" key="9">
    <source>
        <dbReference type="EMBL" id="KAE9968871.1"/>
    </source>
</evidence>
<evidence type="ECO:0000256" key="4">
    <source>
        <dbReference type="ARBA" id="ARBA00022776"/>
    </source>
</evidence>
<gene>
    <name evidence="9" type="ORF">EG327_010885</name>
</gene>
<dbReference type="GO" id="GO:0007091">
    <property type="term" value="P:metaphase/anaphase transition of mitotic cell cycle"/>
    <property type="evidence" value="ECO:0007669"/>
    <property type="project" value="TreeGrafter"/>
</dbReference>
<feature type="compositionally biased region" description="Polar residues" evidence="6">
    <location>
        <begin position="405"/>
        <end position="415"/>
    </location>
</feature>
<dbReference type="Pfam" id="PF21282">
    <property type="entry name" value="APC1_3rd"/>
    <property type="match status" value="1"/>
</dbReference>
<evidence type="ECO:0000259" key="7">
    <source>
        <dbReference type="Pfam" id="PF12859"/>
    </source>
</evidence>
<organism evidence="9 10">
    <name type="scientific">Venturia inaequalis</name>
    <name type="common">Apple scab fungus</name>
    <dbReference type="NCBI Taxonomy" id="5025"/>
    <lineage>
        <taxon>Eukaryota</taxon>
        <taxon>Fungi</taxon>
        <taxon>Dikarya</taxon>
        <taxon>Ascomycota</taxon>
        <taxon>Pezizomycotina</taxon>
        <taxon>Dothideomycetes</taxon>
        <taxon>Pleosporomycetidae</taxon>
        <taxon>Venturiales</taxon>
        <taxon>Venturiaceae</taxon>
        <taxon>Venturia</taxon>
    </lineage>
</organism>
<feature type="domain" description="Anaphase-promoting complex subunit 1 N-terminal" evidence="7">
    <location>
        <begin position="43"/>
        <end position="820"/>
    </location>
</feature>
<dbReference type="PANTHER" id="PTHR12827">
    <property type="entry name" value="MEIOTIC CHECKPOINT REGULATOR TSG24 FAMILY MEMBER"/>
    <property type="match status" value="1"/>
</dbReference>
<dbReference type="Gene3D" id="1.25.10.10">
    <property type="entry name" value="Leucine-rich Repeat Variant"/>
    <property type="match status" value="2"/>
</dbReference>
<feature type="region of interest" description="Disordered" evidence="6">
    <location>
        <begin position="366"/>
        <end position="419"/>
    </location>
</feature>
<evidence type="ECO:0000256" key="3">
    <source>
        <dbReference type="ARBA" id="ARBA00022737"/>
    </source>
</evidence>
<dbReference type="GO" id="GO:0051301">
    <property type="term" value="P:cell division"/>
    <property type="evidence" value="ECO:0007669"/>
    <property type="project" value="UniProtKB-KW"/>
</dbReference>
<accession>A0A8H3UG97</accession>